<evidence type="ECO:0000256" key="2">
    <source>
        <dbReference type="ARBA" id="ARBA00022737"/>
    </source>
</evidence>
<evidence type="ECO:0000313" key="4">
    <source>
        <dbReference type="EMBL" id="TKA25893.1"/>
    </source>
</evidence>
<evidence type="ECO:0000256" key="1">
    <source>
        <dbReference type="ARBA" id="ARBA00022614"/>
    </source>
</evidence>
<dbReference type="InterPro" id="IPR032675">
    <property type="entry name" value="LRR_dom_sf"/>
</dbReference>
<dbReference type="Proteomes" id="UP000308549">
    <property type="component" value="Unassembled WGS sequence"/>
</dbReference>
<dbReference type="Gene3D" id="3.80.10.10">
    <property type="entry name" value="Ribonuclease Inhibitor"/>
    <property type="match status" value="1"/>
</dbReference>
<dbReference type="GO" id="GO:0005737">
    <property type="term" value="C:cytoplasm"/>
    <property type="evidence" value="ECO:0007669"/>
    <property type="project" value="TreeGrafter"/>
</dbReference>
<sequence length="710" mass="78770">MTIDRLVISLDDCFERGQAYVVLSRARSLRGLKVLSLPKDSVASADRTVLEFYKTTFDRNPVVSETGGTDAISAREGDISDVDGIHSVDERILEALHDVWGTSLPGSASHRPSDWSFVHLQFMLRIRQYSRTTVVSMVKHSNLVQNSGKLMVEHRFPFAAMRILGCPPTPNQRANNRQAMMSYLHRTGAAGACERSSIDLGTPGTNDSGLEFADLPSAPTLQSLASAPDANAGPSASTRKRPHELSDLACWSSDPLFSDASTDGDACQYEVDQPRRKRLVRGPWWNLRRASVHSLRRNLVKKERLRNGDSGVWMGSDESQESVDSIISGQQRLQQLAMDDIPEDERQYDDKKPESEVLAARIVDSCVEAGKERVDISDLALTCLSDETLRPLQHLIRQSFADFTHPPSEEEFSPLTPSIQLFLSRNRLSVLPPELFRLTNITVLSLRNNDLAHLPSAIGRLTKLTELNIAGNGLRHLPWELLNMLHCPGKQRQITIRPNPLREPCDFSGPSPFRTSNYTTAVKPESLGRWADTRDVVDGMRRRYEAEHGKLSMRGELELRLKLGRMLRIQYLQEASRAGRELRLGREELIHLASSAIRYFGPDGTILRHTGAPRTETVDYSAVLDPTATIPPIYGSAAAPSLFELTLRSLQTNYNLDDFLQHLPDSNISSSLAFAIRQAAANVAGNGNETCATCARGFSGERAAVSEEGL</sequence>
<dbReference type="InterPro" id="IPR003591">
    <property type="entry name" value="Leu-rich_rpt_typical-subtyp"/>
</dbReference>
<organism evidence="4 5">
    <name type="scientific">Salinomyces thailandicus</name>
    <dbReference type="NCBI Taxonomy" id="706561"/>
    <lineage>
        <taxon>Eukaryota</taxon>
        <taxon>Fungi</taxon>
        <taxon>Dikarya</taxon>
        <taxon>Ascomycota</taxon>
        <taxon>Pezizomycotina</taxon>
        <taxon>Dothideomycetes</taxon>
        <taxon>Dothideomycetidae</taxon>
        <taxon>Mycosphaerellales</taxon>
        <taxon>Teratosphaeriaceae</taxon>
        <taxon>Salinomyces</taxon>
    </lineage>
</organism>
<dbReference type="OrthoDB" id="1517790at2759"/>
<evidence type="ECO:0000313" key="5">
    <source>
        <dbReference type="Proteomes" id="UP000308549"/>
    </source>
</evidence>
<proteinExistence type="predicted"/>
<dbReference type="PANTHER" id="PTHR48051:SF1">
    <property type="entry name" value="RAS SUPPRESSOR PROTEIN 1"/>
    <property type="match status" value="1"/>
</dbReference>
<keyword evidence="5" id="KW-1185">Reference proteome</keyword>
<dbReference type="SMART" id="SM00369">
    <property type="entry name" value="LRR_TYP"/>
    <property type="match status" value="2"/>
</dbReference>
<dbReference type="AlphaFoldDB" id="A0A4U0TU91"/>
<protein>
    <submittedName>
        <fullName evidence="4">Uncharacterized protein</fullName>
    </submittedName>
</protein>
<dbReference type="PANTHER" id="PTHR48051">
    <property type="match status" value="1"/>
</dbReference>
<evidence type="ECO:0000256" key="3">
    <source>
        <dbReference type="SAM" id="MobiDB-lite"/>
    </source>
</evidence>
<gene>
    <name evidence="4" type="ORF">B0A50_05648</name>
</gene>
<dbReference type="InterPro" id="IPR050216">
    <property type="entry name" value="LRR_domain-containing"/>
</dbReference>
<dbReference type="InterPro" id="IPR001611">
    <property type="entry name" value="Leu-rich_rpt"/>
</dbReference>
<comment type="caution">
    <text evidence="4">The sequence shown here is derived from an EMBL/GenBank/DDBJ whole genome shotgun (WGS) entry which is preliminary data.</text>
</comment>
<accession>A0A4U0TU91</accession>
<feature type="region of interest" description="Disordered" evidence="3">
    <location>
        <begin position="222"/>
        <end position="243"/>
    </location>
</feature>
<name>A0A4U0TU91_9PEZI</name>
<reference evidence="4 5" key="1">
    <citation type="submission" date="2017-03" db="EMBL/GenBank/DDBJ databases">
        <title>Genomes of endolithic fungi from Antarctica.</title>
        <authorList>
            <person name="Coleine C."/>
            <person name="Masonjones S."/>
            <person name="Stajich J.E."/>
        </authorList>
    </citation>
    <scope>NUCLEOTIDE SEQUENCE [LARGE SCALE GENOMIC DNA]</scope>
    <source>
        <strain evidence="4 5">CCFEE 6315</strain>
    </source>
</reference>
<keyword evidence="2" id="KW-0677">Repeat</keyword>
<dbReference type="Pfam" id="PF13855">
    <property type="entry name" value="LRR_8"/>
    <property type="match status" value="1"/>
</dbReference>
<dbReference type="SUPFAM" id="SSF52058">
    <property type="entry name" value="L domain-like"/>
    <property type="match status" value="1"/>
</dbReference>
<dbReference type="EMBL" id="NAJL01000032">
    <property type="protein sequence ID" value="TKA25893.1"/>
    <property type="molecule type" value="Genomic_DNA"/>
</dbReference>
<keyword evidence="1" id="KW-0433">Leucine-rich repeat</keyword>